<reference evidence="5" key="2">
    <citation type="submission" date="2015-01" db="EMBL/GenBank/DDBJ databases">
        <title>Evolutionary Origins and Diversification of the Mycorrhizal Mutualists.</title>
        <authorList>
            <consortium name="DOE Joint Genome Institute"/>
            <consortium name="Mycorrhizal Genomics Consortium"/>
            <person name="Kohler A."/>
            <person name="Kuo A."/>
            <person name="Nagy L.G."/>
            <person name="Floudas D."/>
            <person name="Copeland A."/>
            <person name="Barry K.W."/>
            <person name="Cichocki N."/>
            <person name="Veneault-Fourrey C."/>
            <person name="LaButti K."/>
            <person name="Lindquist E.A."/>
            <person name="Lipzen A."/>
            <person name="Lundell T."/>
            <person name="Morin E."/>
            <person name="Murat C."/>
            <person name="Riley R."/>
            <person name="Ohm R."/>
            <person name="Sun H."/>
            <person name="Tunlid A."/>
            <person name="Henrissat B."/>
            <person name="Grigoriev I.V."/>
            <person name="Hibbett D.S."/>
            <person name="Martin F."/>
        </authorList>
    </citation>
    <scope>NUCLEOTIDE SEQUENCE [LARGE SCALE GENOMIC DNA]</scope>
    <source>
        <strain evidence="5">MUT 4182</strain>
    </source>
</reference>
<feature type="region of interest" description="Disordered" evidence="2">
    <location>
        <begin position="487"/>
        <end position="690"/>
    </location>
</feature>
<accession>A0A0C3Q861</accession>
<evidence type="ECO:0000256" key="1">
    <source>
        <dbReference type="ARBA" id="ARBA00022741"/>
    </source>
</evidence>
<feature type="non-terminal residue" evidence="4">
    <location>
        <position position="690"/>
    </location>
</feature>
<sequence>MEGRIQVPTLNEGEELSIGKQLVIIDRFLRWGPLLEKHAVEIYRVNAKSSRQDDPQFYVRTLRKIPLASKRLLHASVQELNTLASGFMLGLAFRQCGNHPNIVSLVDGAFYPNPSGLSKSDPRERYDVYFLFEDEEIGTLADFLGLCRKQKGTICEGDLLELLLPVCEAVAFLHTFRPPLLHRNIRPSNVILTSDNTLKLSGFLGIAFELPPGKMSAEDKRAIIEDLACYTEPRYRAPEVLYPTSRLGISTKSGVLLFVAAFERSPFQSSDPMDIVNTKYSFPRLEYPYIMEIIDTLLQKSPKSRPDIFEVIATIQSMLEDFRTLDHFDHSTRDLAAIFGGKIPPFQVPRRSYMWHDSKKGRRTGISKARPFELLHLPLMENEGSLTGAPVASDQTTPGYRVGGDHESYLSGALRDTTIAVDLTGGNEPQDTGRSDDGSASECDVNEPGEGAMTEAGSGLQGVFRVDNAVGLYLGVASQLPPFVEYPSAGDLRSSTPKPEDETPATSKHDADPPARSKIILAPEDSGTKDEWMPMNLGEEPNRVQSTPPSPIHPSPPPRRLKNTPASEKAPLVESRPPSAQGLPVILKAQGSGAGSPTSPDSEHEPTPGTQSLINELPVKAYPEDLDDGANDLEESSGYSTPRNRGEMEDGQVNAAEEEGLNSDHEFPNTPPESVDPPSQNSSCVPGDIG</sequence>
<feature type="compositionally biased region" description="Acidic residues" evidence="2">
    <location>
        <begin position="624"/>
        <end position="635"/>
    </location>
</feature>
<keyword evidence="5" id="KW-1185">Reference proteome</keyword>
<dbReference type="Proteomes" id="UP000054248">
    <property type="component" value="Unassembled WGS sequence"/>
</dbReference>
<name>A0A0C3Q861_9AGAM</name>
<dbReference type="GO" id="GO:0005737">
    <property type="term" value="C:cytoplasm"/>
    <property type="evidence" value="ECO:0007669"/>
    <property type="project" value="TreeGrafter"/>
</dbReference>
<proteinExistence type="predicted"/>
<reference evidence="4 5" key="1">
    <citation type="submission" date="2014-04" db="EMBL/GenBank/DDBJ databases">
        <authorList>
            <consortium name="DOE Joint Genome Institute"/>
            <person name="Kuo A."/>
            <person name="Girlanda M."/>
            <person name="Perotto S."/>
            <person name="Kohler A."/>
            <person name="Nagy L.G."/>
            <person name="Floudas D."/>
            <person name="Copeland A."/>
            <person name="Barry K.W."/>
            <person name="Cichocki N."/>
            <person name="Veneault-Fourrey C."/>
            <person name="LaButti K."/>
            <person name="Lindquist E.A."/>
            <person name="Lipzen A."/>
            <person name="Lundell T."/>
            <person name="Morin E."/>
            <person name="Murat C."/>
            <person name="Sun H."/>
            <person name="Tunlid A."/>
            <person name="Henrissat B."/>
            <person name="Grigoriev I.V."/>
            <person name="Hibbett D.S."/>
            <person name="Martin F."/>
            <person name="Nordberg H.P."/>
            <person name="Cantor M.N."/>
            <person name="Hua S.X."/>
        </authorList>
    </citation>
    <scope>NUCLEOTIDE SEQUENCE [LARGE SCALE GENOMIC DNA]</scope>
    <source>
        <strain evidence="4 5">MUT 4182</strain>
    </source>
</reference>
<protein>
    <recommendedName>
        <fullName evidence="3">Protein kinase domain-containing protein</fullName>
    </recommendedName>
</protein>
<dbReference type="GO" id="GO:0004674">
    <property type="term" value="F:protein serine/threonine kinase activity"/>
    <property type="evidence" value="ECO:0007669"/>
    <property type="project" value="TreeGrafter"/>
</dbReference>
<dbReference type="EMBL" id="KN823032">
    <property type="protein sequence ID" value="KIO25940.1"/>
    <property type="molecule type" value="Genomic_DNA"/>
</dbReference>
<evidence type="ECO:0000256" key="2">
    <source>
        <dbReference type="SAM" id="MobiDB-lite"/>
    </source>
</evidence>
<evidence type="ECO:0000259" key="3">
    <source>
        <dbReference type="PROSITE" id="PS50011"/>
    </source>
</evidence>
<dbReference type="Pfam" id="PF00069">
    <property type="entry name" value="Pkinase"/>
    <property type="match status" value="1"/>
</dbReference>
<feature type="compositionally biased region" description="Pro residues" evidence="2">
    <location>
        <begin position="548"/>
        <end position="558"/>
    </location>
</feature>
<dbReference type="AlphaFoldDB" id="A0A0C3Q861"/>
<gene>
    <name evidence="4" type="ORF">M407DRAFT_236173</name>
</gene>
<dbReference type="GO" id="GO:0005524">
    <property type="term" value="F:ATP binding"/>
    <property type="evidence" value="ECO:0007669"/>
    <property type="project" value="InterPro"/>
</dbReference>
<dbReference type="HOGENOM" id="CLU_399884_0_0_1"/>
<evidence type="ECO:0000313" key="5">
    <source>
        <dbReference type="Proteomes" id="UP000054248"/>
    </source>
</evidence>
<organism evidence="4 5">
    <name type="scientific">Tulasnella calospora MUT 4182</name>
    <dbReference type="NCBI Taxonomy" id="1051891"/>
    <lineage>
        <taxon>Eukaryota</taxon>
        <taxon>Fungi</taxon>
        <taxon>Dikarya</taxon>
        <taxon>Basidiomycota</taxon>
        <taxon>Agaricomycotina</taxon>
        <taxon>Agaricomycetes</taxon>
        <taxon>Cantharellales</taxon>
        <taxon>Tulasnellaceae</taxon>
        <taxon>Tulasnella</taxon>
    </lineage>
</organism>
<dbReference type="OrthoDB" id="248923at2759"/>
<dbReference type="InterPro" id="IPR011009">
    <property type="entry name" value="Kinase-like_dom_sf"/>
</dbReference>
<dbReference type="InterPro" id="IPR000719">
    <property type="entry name" value="Prot_kinase_dom"/>
</dbReference>
<dbReference type="STRING" id="1051891.A0A0C3Q861"/>
<evidence type="ECO:0000313" key="4">
    <source>
        <dbReference type="EMBL" id="KIO25940.1"/>
    </source>
</evidence>
<dbReference type="SUPFAM" id="SSF56112">
    <property type="entry name" value="Protein kinase-like (PK-like)"/>
    <property type="match status" value="1"/>
</dbReference>
<feature type="region of interest" description="Disordered" evidence="2">
    <location>
        <begin position="423"/>
        <end position="456"/>
    </location>
</feature>
<dbReference type="Gene3D" id="1.10.510.10">
    <property type="entry name" value="Transferase(Phosphotransferase) domain 1"/>
    <property type="match status" value="1"/>
</dbReference>
<dbReference type="PANTHER" id="PTHR22967">
    <property type="entry name" value="SERINE/THREONINE PROTEIN KINASE"/>
    <property type="match status" value="1"/>
</dbReference>
<feature type="domain" description="Protein kinase" evidence="3">
    <location>
        <begin position="28"/>
        <end position="319"/>
    </location>
</feature>
<dbReference type="PROSITE" id="PS50011">
    <property type="entry name" value="PROTEIN_KINASE_DOM"/>
    <property type="match status" value="1"/>
</dbReference>
<keyword evidence="1" id="KW-0547">Nucleotide-binding</keyword>